<gene>
    <name evidence="1" type="ORF">FHR23_001826</name>
</gene>
<dbReference type="InterPro" id="IPR011227">
    <property type="entry name" value="UCP029730"/>
</dbReference>
<dbReference type="EMBL" id="JACIJI010000002">
    <property type="protein sequence ID" value="MBB5718903.1"/>
    <property type="molecule type" value="Genomic_DNA"/>
</dbReference>
<dbReference type="AlphaFoldDB" id="A0A840YZ30"/>
<evidence type="ECO:0000313" key="2">
    <source>
        <dbReference type="Proteomes" id="UP000554342"/>
    </source>
</evidence>
<name>A0A840YZ30_9SPHN</name>
<sequence>MQLELAEFIDGQSDILLLCDHASDRVPPRIDLKVGLDVMRKHIAVDIGAGALTRCLAKRLGSPAVLATVSRLVIDLHREPDHAGLIPTISDGHAIPGNVRADRDDRIARFYAPYHDAIDSMIRSHRPRMIAAVHSFTPCLETGGADRPWQVGILYNRDDRAARPAIRALVEQGLTVGDNEPYSGRLLNATLNRHGEAKGIPCLSIEVRNDLISDAAGIARWCDILSDMLSNVRNSLAFEVPSAT</sequence>
<dbReference type="InterPro" id="IPR007709">
    <property type="entry name" value="N-FG_amidohydro"/>
</dbReference>
<protein>
    <submittedName>
        <fullName evidence="1">Putative N-formylglutamate amidohydrolase</fullName>
    </submittedName>
</protein>
<dbReference type="Gene3D" id="3.40.630.40">
    <property type="entry name" value="Zn-dependent exopeptidases"/>
    <property type="match status" value="1"/>
</dbReference>
<dbReference type="Proteomes" id="UP000554342">
    <property type="component" value="Unassembled WGS sequence"/>
</dbReference>
<keyword evidence="2" id="KW-1185">Reference proteome</keyword>
<proteinExistence type="predicted"/>
<comment type="caution">
    <text evidence="1">The sequence shown here is derived from an EMBL/GenBank/DDBJ whole genome shotgun (WGS) entry which is preliminary data.</text>
</comment>
<dbReference type="PIRSF" id="PIRSF029730">
    <property type="entry name" value="UCP029730"/>
    <property type="match status" value="1"/>
</dbReference>
<dbReference type="SUPFAM" id="SSF53187">
    <property type="entry name" value="Zn-dependent exopeptidases"/>
    <property type="match status" value="1"/>
</dbReference>
<evidence type="ECO:0000313" key="1">
    <source>
        <dbReference type="EMBL" id="MBB5718903.1"/>
    </source>
</evidence>
<dbReference type="GO" id="GO:0016787">
    <property type="term" value="F:hydrolase activity"/>
    <property type="evidence" value="ECO:0007669"/>
    <property type="project" value="UniProtKB-KW"/>
</dbReference>
<organism evidence="1 2">
    <name type="scientific">Stakelama sediminis</name>
    <dbReference type="NCBI Taxonomy" id="463200"/>
    <lineage>
        <taxon>Bacteria</taxon>
        <taxon>Pseudomonadati</taxon>
        <taxon>Pseudomonadota</taxon>
        <taxon>Alphaproteobacteria</taxon>
        <taxon>Sphingomonadales</taxon>
        <taxon>Sphingomonadaceae</taxon>
        <taxon>Stakelama</taxon>
    </lineage>
</organism>
<keyword evidence="1" id="KW-0378">Hydrolase</keyword>
<dbReference type="Pfam" id="PF05013">
    <property type="entry name" value="FGase"/>
    <property type="match status" value="1"/>
</dbReference>
<accession>A0A840YZ30</accession>
<reference evidence="1 2" key="1">
    <citation type="submission" date="2020-08" db="EMBL/GenBank/DDBJ databases">
        <title>Genomic Encyclopedia of Type Strains, Phase IV (KMG-IV): sequencing the most valuable type-strain genomes for metagenomic binning, comparative biology and taxonomic classification.</title>
        <authorList>
            <person name="Goeker M."/>
        </authorList>
    </citation>
    <scope>NUCLEOTIDE SEQUENCE [LARGE SCALE GENOMIC DNA]</scope>
    <source>
        <strain evidence="1 2">DSM 27203</strain>
    </source>
</reference>